<evidence type="ECO:0000313" key="8">
    <source>
        <dbReference type="EMBL" id="JAV73186.1"/>
    </source>
</evidence>
<reference evidence="8" key="1">
    <citation type="journal article" date="2016" name="Sci. Rep.">
        <title>Molecular characterization of firefly nuptial gifts: a multi-omics approach sheds light on postcopulatory sexual selection.</title>
        <authorList>
            <person name="Al-Wathiqui N."/>
            <person name="Fallon T.R."/>
            <person name="South A."/>
            <person name="Weng J.K."/>
            <person name="Lewis S.M."/>
        </authorList>
    </citation>
    <scope>NUCLEOTIDE SEQUENCE</scope>
</reference>
<dbReference type="EMBL" id="GEZM01055062">
    <property type="protein sequence ID" value="JAV73186.1"/>
    <property type="molecule type" value="Transcribed_RNA"/>
</dbReference>
<dbReference type="InterPro" id="IPR001254">
    <property type="entry name" value="Trypsin_dom"/>
</dbReference>
<name>A0A1Y1LNL9_PHOPY</name>
<sequence length="296" mass="32805">MFGLLFLVLLAFARESYSQVILNHPAFPNTSECGINPTINRIFGGQVAELDEYPWMAAIEYQDKYDGNLKIKCGGSLVTKRHIVTAAHCINSPHRLTRAWIGDWKLSSDPDCRNVQGEVVCNEKVQKIRIARGVYHPSFDEESIKNDVGVIFLETDVKYNSYAKPICLPSHTLLNPPRGTTLFSAGWGLTENGTASDVKLKVDLPIKRNSECNSALFENLVYNQLCVGGEDGKDTCGGDSGGPLMNFYVNISTGEQNWYLIGVVSYGYDCGVQGFPAIYTRVASYVPWIVTTITKR</sequence>
<keyword evidence="5" id="KW-0378">Hydrolase</keyword>
<dbReference type="GO" id="GO:0006508">
    <property type="term" value="P:proteolysis"/>
    <property type="evidence" value="ECO:0007669"/>
    <property type="project" value="UniProtKB-KW"/>
</dbReference>
<dbReference type="Pfam" id="PF00089">
    <property type="entry name" value="Trypsin"/>
    <property type="match status" value="1"/>
</dbReference>
<evidence type="ECO:0000256" key="2">
    <source>
        <dbReference type="ARBA" id="ARBA00023157"/>
    </source>
</evidence>
<dbReference type="Gene3D" id="2.40.10.10">
    <property type="entry name" value="Trypsin-like serine proteases"/>
    <property type="match status" value="2"/>
</dbReference>
<dbReference type="SUPFAM" id="SSF50494">
    <property type="entry name" value="Trypsin-like serine proteases"/>
    <property type="match status" value="1"/>
</dbReference>
<dbReference type="SMART" id="SM00020">
    <property type="entry name" value="Tryp_SPc"/>
    <property type="match status" value="1"/>
</dbReference>
<dbReference type="InterPro" id="IPR051487">
    <property type="entry name" value="Ser/Thr_Proteases_Immune/Dev"/>
</dbReference>
<accession>A0A1Y1LNL9</accession>
<dbReference type="AlphaFoldDB" id="A0A1Y1LNL9"/>
<dbReference type="GO" id="GO:0004252">
    <property type="term" value="F:serine-type endopeptidase activity"/>
    <property type="evidence" value="ECO:0007669"/>
    <property type="project" value="InterPro"/>
</dbReference>
<dbReference type="InterPro" id="IPR033116">
    <property type="entry name" value="TRYPSIN_SER"/>
</dbReference>
<keyword evidence="1 6" id="KW-0732">Signal</keyword>
<organism evidence="8">
    <name type="scientific">Photinus pyralis</name>
    <name type="common">Common eastern firefly</name>
    <name type="synonym">Lampyris pyralis</name>
    <dbReference type="NCBI Taxonomy" id="7054"/>
    <lineage>
        <taxon>Eukaryota</taxon>
        <taxon>Metazoa</taxon>
        <taxon>Ecdysozoa</taxon>
        <taxon>Arthropoda</taxon>
        <taxon>Hexapoda</taxon>
        <taxon>Insecta</taxon>
        <taxon>Pterygota</taxon>
        <taxon>Neoptera</taxon>
        <taxon>Endopterygota</taxon>
        <taxon>Coleoptera</taxon>
        <taxon>Polyphaga</taxon>
        <taxon>Elateriformia</taxon>
        <taxon>Elateroidea</taxon>
        <taxon>Lampyridae</taxon>
        <taxon>Lampyrinae</taxon>
        <taxon>Photinus</taxon>
    </lineage>
</organism>
<keyword evidence="2" id="KW-1015">Disulfide bond</keyword>
<dbReference type="EMBL" id="GEZM01055063">
    <property type="protein sequence ID" value="JAV73185.1"/>
    <property type="molecule type" value="Transcribed_RNA"/>
</dbReference>
<dbReference type="PANTHER" id="PTHR24256">
    <property type="entry name" value="TRYPTASE-RELATED"/>
    <property type="match status" value="1"/>
</dbReference>
<keyword evidence="3" id="KW-0325">Glycoprotein</keyword>
<dbReference type="FunFam" id="2.40.10.10:FF:000028">
    <property type="entry name" value="Serine protease easter"/>
    <property type="match status" value="1"/>
</dbReference>
<evidence type="ECO:0000259" key="7">
    <source>
        <dbReference type="PROSITE" id="PS50240"/>
    </source>
</evidence>
<keyword evidence="5" id="KW-0720">Serine protease</keyword>
<evidence type="ECO:0000256" key="5">
    <source>
        <dbReference type="RuleBase" id="RU363034"/>
    </source>
</evidence>
<dbReference type="CDD" id="cd00190">
    <property type="entry name" value="Tryp_SPc"/>
    <property type="match status" value="1"/>
</dbReference>
<dbReference type="InterPro" id="IPR009003">
    <property type="entry name" value="Peptidase_S1_PA"/>
</dbReference>
<dbReference type="PRINTS" id="PR00722">
    <property type="entry name" value="CHYMOTRYPSIN"/>
</dbReference>
<keyword evidence="5" id="KW-0645">Protease</keyword>
<dbReference type="PROSITE" id="PS00135">
    <property type="entry name" value="TRYPSIN_SER"/>
    <property type="match status" value="1"/>
</dbReference>
<feature type="chain" id="PRO_5011907385" description="Peptidase S1 domain-containing protein" evidence="6">
    <location>
        <begin position="19"/>
        <end position="296"/>
    </location>
</feature>
<dbReference type="InterPro" id="IPR043504">
    <property type="entry name" value="Peptidase_S1_PA_chymotrypsin"/>
</dbReference>
<feature type="signal peptide" evidence="6">
    <location>
        <begin position="1"/>
        <end position="18"/>
    </location>
</feature>
<protein>
    <recommendedName>
        <fullName evidence="7">Peptidase S1 domain-containing protein</fullName>
    </recommendedName>
</protein>
<dbReference type="InterPro" id="IPR001314">
    <property type="entry name" value="Peptidase_S1A"/>
</dbReference>
<feature type="domain" description="Peptidase S1" evidence="7">
    <location>
        <begin position="42"/>
        <end position="294"/>
    </location>
</feature>
<evidence type="ECO:0000256" key="1">
    <source>
        <dbReference type="ARBA" id="ARBA00022729"/>
    </source>
</evidence>
<proteinExistence type="inferred from homology"/>
<evidence type="ECO:0000256" key="6">
    <source>
        <dbReference type="SAM" id="SignalP"/>
    </source>
</evidence>
<dbReference type="InterPro" id="IPR018114">
    <property type="entry name" value="TRYPSIN_HIS"/>
</dbReference>
<evidence type="ECO:0000256" key="4">
    <source>
        <dbReference type="ARBA" id="ARBA00024195"/>
    </source>
</evidence>
<dbReference type="PROSITE" id="PS00134">
    <property type="entry name" value="TRYPSIN_HIS"/>
    <property type="match status" value="1"/>
</dbReference>
<dbReference type="PROSITE" id="PS50240">
    <property type="entry name" value="TRYPSIN_DOM"/>
    <property type="match status" value="1"/>
</dbReference>
<comment type="similarity">
    <text evidence="4">Belongs to the peptidase S1 family. CLIP subfamily.</text>
</comment>
<evidence type="ECO:0000256" key="3">
    <source>
        <dbReference type="ARBA" id="ARBA00023180"/>
    </source>
</evidence>